<keyword evidence="3" id="KW-1185">Reference proteome</keyword>
<reference evidence="2" key="1">
    <citation type="submission" date="2021-06" db="EMBL/GenBank/DDBJ databases">
        <title>Updating the genus Pseudomonas: Description of 43 new species and partition of the Pseudomonas putida group.</title>
        <authorList>
            <person name="Girard L."/>
            <person name="Lood C."/>
            <person name="Vandamme P."/>
            <person name="Rokni-Zadeh H."/>
            <person name="Van Noort V."/>
            <person name="Hofte M."/>
            <person name="Lavigne R."/>
            <person name="De Mot R."/>
        </authorList>
    </citation>
    <scope>NUCLEOTIDE SEQUENCE</scope>
    <source>
        <strain evidence="2">SWRI79</strain>
    </source>
</reference>
<sequence length="42" mass="4575">MQPKRRSCTKTFKAQIIQECAQPDASIAGVAQIHGLNANLVH</sequence>
<gene>
    <name evidence="2" type="ORF">KVG95_20860</name>
</gene>
<proteinExistence type="predicted"/>
<evidence type="ECO:0000259" key="1">
    <source>
        <dbReference type="Pfam" id="PF13542"/>
    </source>
</evidence>
<protein>
    <submittedName>
        <fullName evidence="2">Transposase</fullName>
    </submittedName>
</protein>
<dbReference type="EMBL" id="JAHSTV010000010">
    <property type="protein sequence ID" value="MBV4465786.1"/>
    <property type="molecule type" value="Genomic_DNA"/>
</dbReference>
<evidence type="ECO:0000313" key="3">
    <source>
        <dbReference type="Proteomes" id="UP000886900"/>
    </source>
</evidence>
<organism evidence="2 3">
    <name type="scientific">Pseudomonas farris</name>
    <dbReference type="NCBI Taxonomy" id="2841207"/>
    <lineage>
        <taxon>Bacteria</taxon>
        <taxon>Pseudomonadati</taxon>
        <taxon>Pseudomonadota</taxon>
        <taxon>Gammaproteobacteria</taxon>
        <taxon>Pseudomonadales</taxon>
        <taxon>Pseudomonadaceae</taxon>
        <taxon>Pseudomonas</taxon>
    </lineage>
</organism>
<dbReference type="Pfam" id="PF13542">
    <property type="entry name" value="HTH_Tnp_ISL3"/>
    <property type="match status" value="1"/>
</dbReference>
<dbReference type="Proteomes" id="UP000886900">
    <property type="component" value="Unassembled WGS sequence"/>
</dbReference>
<dbReference type="InterPro" id="IPR032877">
    <property type="entry name" value="Transposase_HTH"/>
</dbReference>
<comment type="caution">
    <text evidence="2">The sequence shown here is derived from an EMBL/GenBank/DDBJ whole genome shotgun (WGS) entry which is preliminary data.</text>
</comment>
<accession>A0ABS6PZA6</accession>
<feature type="domain" description="Transposase IS204/IS1001/IS1096/IS1165 helix-turn-helix" evidence="1">
    <location>
        <begin position="3"/>
        <end position="41"/>
    </location>
</feature>
<name>A0ABS6PZA6_9PSED</name>
<dbReference type="RefSeq" id="WP_217857764.1">
    <property type="nucleotide sequence ID" value="NZ_JAHSTV010000010.1"/>
</dbReference>
<evidence type="ECO:0000313" key="2">
    <source>
        <dbReference type="EMBL" id="MBV4465786.1"/>
    </source>
</evidence>